<dbReference type="OrthoDB" id="167398at2759"/>
<dbReference type="InterPro" id="IPR039261">
    <property type="entry name" value="FNR_nucleotide-bd"/>
</dbReference>
<dbReference type="GO" id="GO:0005509">
    <property type="term" value="F:calcium ion binding"/>
    <property type="evidence" value="ECO:0007669"/>
    <property type="project" value="InterPro"/>
</dbReference>
<dbReference type="SUPFAM" id="SSF52343">
    <property type="entry name" value="Ferredoxin reductase-like, C-terminal NADP-linked domain"/>
    <property type="match status" value="1"/>
</dbReference>
<evidence type="ECO:0000256" key="7">
    <source>
        <dbReference type="ARBA" id="ARBA00023136"/>
    </source>
</evidence>
<proteinExistence type="predicted"/>
<dbReference type="PROSITE" id="PS50222">
    <property type="entry name" value="EF_HAND_2"/>
    <property type="match status" value="1"/>
</dbReference>
<feature type="transmembrane region" description="Helical" evidence="9">
    <location>
        <begin position="293"/>
        <end position="310"/>
    </location>
</feature>
<dbReference type="InterPro" id="IPR002048">
    <property type="entry name" value="EF_hand_dom"/>
</dbReference>
<dbReference type="PROSITE" id="PS00018">
    <property type="entry name" value="EF_HAND_1"/>
    <property type="match status" value="1"/>
</dbReference>
<evidence type="ECO:0000313" key="11">
    <source>
        <dbReference type="EMBL" id="KAB8300093.1"/>
    </source>
</evidence>
<dbReference type="InterPro" id="IPR013130">
    <property type="entry name" value="Fe3_Rdtase_TM_dom"/>
</dbReference>
<keyword evidence="6" id="KW-0813">Transport</keyword>
<comment type="caution">
    <text evidence="11">The sequence shown here is derived from an EMBL/GenBank/DDBJ whole genome shotgun (WGS) entry which is preliminary data.</text>
</comment>
<dbReference type="Proteomes" id="UP000326757">
    <property type="component" value="Unassembled WGS sequence"/>
</dbReference>
<feature type="transmembrane region" description="Helical" evidence="9">
    <location>
        <begin position="164"/>
        <end position="188"/>
    </location>
</feature>
<keyword evidence="5" id="KW-0560">Oxidoreductase</keyword>
<dbReference type="GO" id="GO:0043020">
    <property type="term" value="C:NADPH oxidase complex"/>
    <property type="evidence" value="ECO:0007669"/>
    <property type="project" value="TreeGrafter"/>
</dbReference>
<evidence type="ECO:0000256" key="4">
    <source>
        <dbReference type="ARBA" id="ARBA00022989"/>
    </source>
</evidence>
<feature type="domain" description="EF-hand" evidence="10">
    <location>
        <begin position="7"/>
        <end position="42"/>
    </location>
</feature>
<evidence type="ECO:0000256" key="9">
    <source>
        <dbReference type="SAM" id="Phobius"/>
    </source>
</evidence>
<evidence type="ECO:0000256" key="5">
    <source>
        <dbReference type="ARBA" id="ARBA00023002"/>
    </source>
</evidence>
<dbReference type="InterPro" id="IPR013121">
    <property type="entry name" value="Fe_red_NAD-bd_6"/>
</dbReference>
<sequence length="631" mass="72066">MSNNNFLSDEEINEFLDDLDSNSNGYIEYDEVEHKLDEVHRELAPEPEPHNLHHRDRQEDERHSFLRSVIGSDKDKIPRDEFANTVRGWEVPSLKPSQKAGESHDEYMKSMSWGRKFRAVWSVRGPDIIFLIIVVTLQAGFGVWQMTKYLGKMEYRHAFGWGMVMAKTCAGVLYPTLFFQIISMSRWISTLARKSYRISRFINWDLSQSFHIMISIVALFFSTVHSIGHLTGTFLYGSKPSQQEYVEEVLGKEMSYGDYLATLPGWTGLTALGLFWTLAALSMPAVRKRSYEIFQLGHLLMYPIVALLLAHGTSALLQAPMLGYWLIGPITLVLFERTSRIFVALWRFPARLQILDAATINISVTVPQQRHWSYKAGQKLVTDGEYENISICLDGPYGAPAQRFYDFDHSLIIGSGIGVTPFSGILADLKAREESCSVPLTSSYTESSAMYSEKVVREKRQPYRVDFHWIVADKNYLLWFSNLLNSISSSLSSYQEGQNPGTDIHIITHVTQKKKSISTHVFRYLLEIHRTDAHPESPLTGLINPTRFGRPDLAAIMDGHYEEMLRFYGTDERGRSRDGAKPKDAKRRVGVFFCGAPVIGYELADRCQLLTLRGREDRSLIEYHFVMEVFG</sequence>
<dbReference type="Gene3D" id="3.40.50.80">
    <property type="entry name" value="Nucleotide-binding domain of ferredoxin-NADP reductase (FNR) module"/>
    <property type="match status" value="1"/>
</dbReference>
<keyword evidence="4 9" id="KW-1133">Transmembrane helix</keyword>
<dbReference type="GO" id="GO:0042554">
    <property type="term" value="P:superoxide anion generation"/>
    <property type="evidence" value="ECO:0007669"/>
    <property type="project" value="TreeGrafter"/>
</dbReference>
<comment type="subcellular location">
    <subcellularLocation>
        <location evidence="1">Membrane</location>
        <topology evidence="1">Multi-pass membrane protein</topology>
    </subcellularLocation>
</comment>
<keyword evidence="3" id="KW-0249">Electron transport</keyword>
<keyword evidence="12" id="KW-1185">Reference proteome</keyword>
<dbReference type="GO" id="GO:0006952">
    <property type="term" value="P:defense response"/>
    <property type="evidence" value="ECO:0007669"/>
    <property type="project" value="TreeGrafter"/>
</dbReference>
<dbReference type="GO" id="GO:0006811">
    <property type="term" value="P:monoatomic ion transport"/>
    <property type="evidence" value="ECO:0007669"/>
    <property type="project" value="UniProtKB-KW"/>
</dbReference>
<protein>
    <recommendedName>
        <fullName evidence="10">EF-hand domain-containing protein</fullName>
    </recommendedName>
</protein>
<evidence type="ECO:0000313" key="12">
    <source>
        <dbReference type="Proteomes" id="UP000326757"/>
    </source>
</evidence>
<organism evidence="11 12">
    <name type="scientific">Monilinia laxa</name>
    <name type="common">Brown rot fungus</name>
    <name type="synonym">Sclerotinia laxa</name>
    <dbReference type="NCBI Taxonomy" id="61186"/>
    <lineage>
        <taxon>Eukaryota</taxon>
        <taxon>Fungi</taxon>
        <taxon>Dikarya</taxon>
        <taxon>Ascomycota</taxon>
        <taxon>Pezizomycotina</taxon>
        <taxon>Leotiomycetes</taxon>
        <taxon>Helotiales</taxon>
        <taxon>Sclerotiniaceae</taxon>
        <taxon>Monilinia</taxon>
    </lineage>
</organism>
<evidence type="ECO:0000256" key="2">
    <source>
        <dbReference type="ARBA" id="ARBA00022692"/>
    </source>
</evidence>
<evidence type="ECO:0000259" key="10">
    <source>
        <dbReference type="PROSITE" id="PS50222"/>
    </source>
</evidence>
<evidence type="ECO:0000256" key="1">
    <source>
        <dbReference type="ARBA" id="ARBA00004141"/>
    </source>
</evidence>
<keyword evidence="6" id="KW-0406">Ion transport</keyword>
<accession>A0A5N6KAA2</accession>
<feature type="transmembrane region" description="Helical" evidence="9">
    <location>
        <begin position="259"/>
        <end position="281"/>
    </location>
</feature>
<reference evidence="11 12" key="1">
    <citation type="submission" date="2019-06" db="EMBL/GenBank/DDBJ databases">
        <title>Genome Sequence of the Brown Rot Fungal Pathogen Monilinia laxa.</title>
        <authorList>
            <person name="De Miccolis Angelini R.M."/>
            <person name="Landi L."/>
            <person name="Abate D."/>
            <person name="Pollastro S."/>
            <person name="Romanazzi G."/>
            <person name="Faretra F."/>
        </authorList>
    </citation>
    <scope>NUCLEOTIDE SEQUENCE [LARGE SCALE GENOMIC DNA]</scope>
    <source>
        <strain evidence="11 12">Mlax316</strain>
    </source>
</reference>
<evidence type="ECO:0000256" key="6">
    <source>
        <dbReference type="ARBA" id="ARBA00023065"/>
    </source>
</evidence>
<name>A0A5N6KAA2_MONLA</name>
<dbReference type="InterPro" id="IPR018247">
    <property type="entry name" value="EF_Hand_1_Ca_BS"/>
</dbReference>
<gene>
    <name evidence="11" type="ORF">EYC80_000325</name>
</gene>
<keyword evidence="7 9" id="KW-0472">Membrane</keyword>
<dbReference type="AlphaFoldDB" id="A0A5N6KAA2"/>
<feature type="transmembrane region" description="Helical" evidence="9">
    <location>
        <begin position="125"/>
        <end position="144"/>
    </location>
</feature>
<evidence type="ECO:0000256" key="8">
    <source>
        <dbReference type="SAM" id="MobiDB-lite"/>
    </source>
</evidence>
<feature type="transmembrane region" description="Helical" evidence="9">
    <location>
        <begin position="209"/>
        <end position="228"/>
    </location>
</feature>
<dbReference type="PANTHER" id="PTHR11972:SF153">
    <property type="entry name" value="SUPEROXIDE-GENERATING NADPH OXIDASE HEAVY CHAIN SUBUNIT A"/>
    <property type="match status" value="1"/>
</dbReference>
<keyword evidence="2 9" id="KW-0812">Transmembrane</keyword>
<dbReference type="Pfam" id="PF01794">
    <property type="entry name" value="Ferric_reduct"/>
    <property type="match status" value="1"/>
</dbReference>
<dbReference type="Pfam" id="PF08030">
    <property type="entry name" value="NAD_binding_6"/>
    <property type="match status" value="1"/>
</dbReference>
<evidence type="ECO:0000256" key="3">
    <source>
        <dbReference type="ARBA" id="ARBA00022982"/>
    </source>
</evidence>
<dbReference type="PANTHER" id="PTHR11972">
    <property type="entry name" value="NADPH OXIDASE"/>
    <property type="match status" value="1"/>
</dbReference>
<dbReference type="GO" id="GO:0016175">
    <property type="term" value="F:superoxide-generating NAD(P)H oxidase activity"/>
    <property type="evidence" value="ECO:0007669"/>
    <property type="project" value="TreeGrafter"/>
</dbReference>
<dbReference type="EMBL" id="VIGI01000005">
    <property type="protein sequence ID" value="KAB8300093.1"/>
    <property type="molecule type" value="Genomic_DNA"/>
</dbReference>
<dbReference type="InterPro" id="IPR050369">
    <property type="entry name" value="RBOH/FRE"/>
</dbReference>
<feature type="region of interest" description="Disordered" evidence="8">
    <location>
        <begin position="42"/>
        <end position="62"/>
    </location>
</feature>